<dbReference type="SUPFAM" id="SSF48726">
    <property type="entry name" value="Immunoglobulin"/>
    <property type="match status" value="1"/>
</dbReference>
<dbReference type="InterPro" id="IPR007110">
    <property type="entry name" value="Ig-like_dom"/>
</dbReference>
<accession>A0A3B3SKL1</accession>
<dbReference type="PROSITE" id="PS50835">
    <property type="entry name" value="IG_LIKE"/>
    <property type="match status" value="1"/>
</dbReference>
<dbReference type="InterPro" id="IPR050671">
    <property type="entry name" value="CD300_family_receptors"/>
</dbReference>
<dbReference type="AlphaFoldDB" id="A0A3B3SKL1"/>
<dbReference type="GO" id="GO:0005886">
    <property type="term" value="C:plasma membrane"/>
    <property type="evidence" value="ECO:0007669"/>
    <property type="project" value="TreeGrafter"/>
</dbReference>
<sequence>LRFLYLYFLTYQMSFLSPTVSSEAKSRISAPSLVTAIAKESVTIQCHYDPRYRNHEKYWCRGAIRDFCRAVVKTTGSNTNNRTAMSDDRYNGVLTVTVHDLQLKDSGKYWCAISITLKDIFAGVFLELKFKFQDIWAVLRWILFGALLGCVVIVSVQKATG</sequence>
<dbReference type="Proteomes" id="UP000261540">
    <property type="component" value="Unplaced"/>
</dbReference>
<evidence type="ECO:0000256" key="1">
    <source>
        <dbReference type="ARBA" id="ARBA00004370"/>
    </source>
</evidence>
<dbReference type="Pfam" id="PF07686">
    <property type="entry name" value="V-set"/>
    <property type="match status" value="1"/>
</dbReference>
<feature type="transmembrane region" description="Helical" evidence="4">
    <location>
        <begin position="138"/>
        <end position="156"/>
    </location>
</feature>
<feature type="domain" description="Ig-like" evidence="5">
    <location>
        <begin position="18"/>
        <end position="121"/>
    </location>
</feature>
<dbReference type="Gene3D" id="2.60.40.10">
    <property type="entry name" value="Immunoglobulins"/>
    <property type="match status" value="1"/>
</dbReference>
<dbReference type="PANTHER" id="PTHR11860:SF87">
    <property type="entry name" value="CMRF35-LIKE MOLECULE 8"/>
    <property type="match status" value="1"/>
</dbReference>
<dbReference type="InterPro" id="IPR003599">
    <property type="entry name" value="Ig_sub"/>
</dbReference>
<reference evidence="6" key="2">
    <citation type="submission" date="2025-09" db="UniProtKB">
        <authorList>
            <consortium name="Ensembl"/>
        </authorList>
    </citation>
    <scope>IDENTIFICATION</scope>
</reference>
<dbReference type="GO" id="GO:0004888">
    <property type="term" value="F:transmembrane signaling receptor activity"/>
    <property type="evidence" value="ECO:0007669"/>
    <property type="project" value="TreeGrafter"/>
</dbReference>
<proteinExistence type="predicted"/>
<comment type="subcellular location">
    <subcellularLocation>
        <location evidence="1">Membrane</location>
    </subcellularLocation>
</comment>
<dbReference type="InterPro" id="IPR036179">
    <property type="entry name" value="Ig-like_dom_sf"/>
</dbReference>
<keyword evidence="3 4" id="KW-0472">Membrane</keyword>
<evidence type="ECO:0000256" key="4">
    <source>
        <dbReference type="SAM" id="Phobius"/>
    </source>
</evidence>
<evidence type="ECO:0000256" key="2">
    <source>
        <dbReference type="ARBA" id="ARBA00022692"/>
    </source>
</evidence>
<protein>
    <recommendedName>
        <fullName evidence="5">Ig-like domain-containing protein</fullName>
    </recommendedName>
</protein>
<name>A0A3B3SKL1_9TELE</name>
<evidence type="ECO:0000256" key="3">
    <source>
        <dbReference type="ARBA" id="ARBA00023136"/>
    </source>
</evidence>
<keyword evidence="4" id="KW-1133">Transmembrane helix</keyword>
<evidence type="ECO:0000313" key="6">
    <source>
        <dbReference type="Ensembl" id="ENSPKIP00000030870.1"/>
    </source>
</evidence>
<dbReference type="CDD" id="cd05716">
    <property type="entry name" value="IgV_pIgR_like"/>
    <property type="match status" value="1"/>
</dbReference>
<dbReference type="SMART" id="SM00409">
    <property type="entry name" value="IG"/>
    <property type="match status" value="1"/>
</dbReference>
<reference evidence="6" key="1">
    <citation type="submission" date="2025-08" db="UniProtKB">
        <authorList>
            <consortium name="Ensembl"/>
        </authorList>
    </citation>
    <scope>IDENTIFICATION</scope>
</reference>
<evidence type="ECO:0000259" key="5">
    <source>
        <dbReference type="PROSITE" id="PS50835"/>
    </source>
</evidence>
<dbReference type="InterPro" id="IPR013106">
    <property type="entry name" value="Ig_V-set"/>
</dbReference>
<keyword evidence="2 4" id="KW-0812">Transmembrane</keyword>
<evidence type="ECO:0000313" key="7">
    <source>
        <dbReference type="Proteomes" id="UP000261540"/>
    </source>
</evidence>
<dbReference type="InterPro" id="IPR013783">
    <property type="entry name" value="Ig-like_fold"/>
</dbReference>
<keyword evidence="7" id="KW-1185">Reference proteome</keyword>
<organism evidence="6 7">
    <name type="scientific">Paramormyrops kingsleyae</name>
    <dbReference type="NCBI Taxonomy" id="1676925"/>
    <lineage>
        <taxon>Eukaryota</taxon>
        <taxon>Metazoa</taxon>
        <taxon>Chordata</taxon>
        <taxon>Craniata</taxon>
        <taxon>Vertebrata</taxon>
        <taxon>Euteleostomi</taxon>
        <taxon>Actinopterygii</taxon>
        <taxon>Neopterygii</taxon>
        <taxon>Teleostei</taxon>
        <taxon>Osteoglossocephala</taxon>
        <taxon>Osteoglossomorpha</taxon>
        <taxon>Osteoglossiformes</taxon>
        <taxon>Mormyridae</taxon>
        <taxon>Paramormyrops</taxon>
    </lineage>
</organism>
<dbReference type="PANTHER" id="PTHR11860">
    <property type="entry name" value="POLYMERIC-IMMUNOGLOBULIN RECEPTOR"/>
    <property type="match status" value="1"/>
</dbReference>
<dbReference type="GeneTree" id="ENSGT00940000154332"/>
<dbReference type="Ensembl" id="ENSPKIT00000011706.1">
    <property type="protein sequence ID" value="ENSPKIP00000030870.1"/>
    <property type="gene ID" value="ENSPKIG00000011584.1"/>
</dbReference>